<keyword evidence="2" id="KW-1185">Reference proteome</keyword>
<dbReference type="STRING" id="84022.CACET_c05820"/>
<evidence type="ECO:0000313" key="2">
    <source>
        <dbReference type="Proteomes" id="UP000035704"/>
    </source>
</evidence>
<proteinExistence type="predicted"/>
<organism evidence="1 2">
    <name type="scientific">Clostridium aceticum</name>
    <dbReference type="NCBI Taxonomy" id="84022"/>
    <lineage>
        <taxon>Bacteria</taxon>
        <taxon>Bacillati</taxon>
        <taxon>Bacillota</taxon>
        <taxon>Clostridia</taxon>
        <taxon>Eubacteriales</taxon>
        <taxon>Clostridiaceae</taxon>
        <taxon>Clostridium</taxon>
    </lineage>
</organism>
<dbReference type="RefSeq" id="WP_158385949.1">
    <property type="nucleotide sequence ID" value="NZ_CP009687.1"/>
</dbReference>
<dbReference type="AlphaFoldDB" id="A0A0G3W867"/>
<dbReference type="Proteomes" id="UP000035704">
    <property type="component" value="Chromosome"/>
</dbReference>
<sequence length="57" mass="6865">MEEKLLLKLKEVERKVEDRLNMNKKEKKTSIKEEWVKEDFHSKKNRVANVILPDIEG</sequence>
<gene>
    <name evidence="1" type="ORF">CACET_c05820</name>
</gene>
<protein>
    <submittedName>
        <fullName evidence="1">Uncharacterized protein</fullName>
    </submittedName>
</protein>
<name>A0A0G3W867_9CLOT</name>
<accession>A0A0G3W867</accession>
<dbReference type="PATRIC" id="fig|84022.6.peg.591"/>
<evidence type="ECO:0000313" key="1">
    <source>
        <dbReference type="EMBL" id="AKL94092.1"/>
    </source>
</evidence>
<dbReference type="EMBL" id="CP009687">
    <property type="protein sequence ID" value="AKL94092.1"/>
    <property type="molecule type" value="Genomic_DNA"/>
</dbReference>
<dbReference type="KEGG" id="cace:CACET_c05820"/>
<reference evidence="1 2" key="1">
    <citation type="submission" date="2014-10" db="EMBL/GenBank/DDBJ databases">
        <title>Genome sequence of Clostridium aceticum DSM 1496.</title>
        <authorList>
            <person name="Poehlein A."/>
            <person name="Schiel-Bengelsdorf B."/>
            <person name="Gottschalk G."/>
            <person name="Duerre P."/>
            <person name="Daniel R."/>
        </authorList>
    </citation>
    <scope>NUCLEOTIDE SEQUENCE [LARGE SCALE GENOMIC DNA]</scope>
    <source>
        <strain evidence="1 2">DSM 1496</strain>
    </source>
</reference>